<protein>
    <submittedName>
        <fullName evidence="1">Nitroreductase family deazaflavin-dependent oxidoreductase</fullName>
    </submittedName>
</protein>
<dbReference type="Gene3D" id="2.30.110.10">
    <property type="entry name" value="Electron Transport, Fmn-binding Protein, Chain A"/>
    <property type="match status" value="1"/>
</dbReference>
<reference evidence="1 2" key="1">
    <citation type="submission" date="2024-03" db="EMBL/GenBank/DDBJ databases">
        <title>YIM 134122 draft genome.</title>
        <authorList>
            <person name="Zuo S."/>
            <person name="Xiong L."/>
        </authorList>
    </citation>
    <scope>NUCLEOTIDE SEQUENCE [LARGE SCALE GENOMIC DNA]</scope>
    <source>
        <strain evidence="1 2">YIM 134122</strain>
    </source>
</reference>
<proteinExistence type="predicted"/>
<dbReference type="Proteomes" id="UP001425155">
    <property type="component" value="Unassembled WGS sequence"/>
</dbReference>
<keyword evidence="2" id="KW-1185">Reference proteome</keyword>
<evidence type="ECO:0000313" key="1">
    <source>
        <dbReference type="EMBL" id="MEN1947906.1"/>
    </source>
</evidence>
<sequence length="134" mass="14721">MATGRVKRGFLWVLKNTLNRLTLRLARWGHGPFSLVRHVGRSSGRTFETPLILARVPAGFVAELTYGDGVNWYRNIMAAGSCVIVAGGREYSIVAIEPYATDAGLQAFGGPRAAILRLLHREEFRLLRVGSPAD</sequence>
<accession>A0ABU9W9R0</accession>
<evidence type="ECO:0000313" key="2">
    <source>
        <dbReference type="Proteomes" id="UP001425155"/>
    </source>
</evidence>
<dbReference type="EMBL" id="JBCLVG010000003">
    <property type="protein sequence ID" value="MEN1947906.1"/>
    <property type="molecule type" value="Genomic_DNA"/>
</dbReference>
<dbReference type="InterPro" id="IPR012349">
    <property type="entry name" value="Split_barrel_FMN-bd"/>
</dbReference>
<gene>
    <name evidence="1" type="ORF">WJX64_15210</name>
</gene>
<comment type="caution">
    <text evidence="1">The sequence shown here is derived from an EMBL/GenBank/DDBJ whole genome shotgun (WGS) entry which is preliminary data.</text>
</comment>
<organism evidence="1 2">
    <name type="scientific">Leifsonia stereocauli</name>
    <dbReference type="NCBI Taxonomy" id="3134136"/>
    <lineage>
        <taxon>Bacteria</taxon>
        <taxon>Bacillati</taxon>
        <taxon>Actinomycetota</taxon>
        <taxon>Actinomycetes</taxon>
        <taxon>Micrococcales</taxon>
        <taxon>Microbacteriaceae</taxon>
        <taxon>Leifsonia</taxon>
    </lineage>
</organism>
<name>A0ABU9W9R0_9MICO</name>
<dbReference type="RefSeq" id="WP_342115618.1">
    <property type="nucleotide sequence ID" value="NZ_JBCAUN010000003.1"/>
</dbReference>